<dbReference type="GO" id="GO:0004674">
    <property type="term" value="F:protein serine/threonine kinase activity"/>
    <property type="evidence" value="ECO:0007669"/>
    <property type="project" value="UniProtKB-KW"/>
</dbReference>
<evidence type="ECO:0000256" key="11">
    <source>
        <dbReference type="ARBA" id="ARBA00023212"/>
    </source>
</evidence>
<feature type="region of interest" description="Disordered" evidence="16">
    <location>
        <begin position="345"/>
        <end position="430"/>
    </location>
</feature>
<comment type="subcellular location">
    <subcellularLocation>
        <location evidence="1">Cytoplasm</location>
        <location evidence="1">Cytoskeleton</location>
        <location evidence="1">Microtubule organizing center</location>
        <location evidence="1">Centrosome</location>
        <location evidence="1">Centriole</location>
    </subcellularLocation>
</comment>
<evidence type="ECO:0000256" key="5">
    <source>
        <dbReference type="ARBA" id="ARBA00022527"/>
    </source>
</evidence>
<protein>
    <recommendedName>
        <fullName evidence="3">Serine/threonine-protein kinase PLK4</fullName>
        <ecNumber evidence="2">2.7.11.21</ecNumber>
    </recommendedName>
    <alternativeName>
        <fullName evidence="12">Polo-like kinase 4</fullName>
    </alternativeName>
</protein>
<feature type="compositionally biased region" description="Basic and acidic residues" evidence="16">
    <location>
        <begin position="796"/>
        <end position="815"/>
    </location>
</feature>
<dbReference type="InterPro" id="IPR047108">
    <property type="entry name" value="Plk4-like_POLO_box_2_sf"/>
</dbReference>
<dbReference type="InterPro" id="IPR033696">
    <property type="entry name" value="POLO_box_Plk4_C"/>
</dbReference>
<dbReference type="Pfam" id="PF18409">
    <property type="entry name" value="Plk4_PB2"/>
    <property type="match status" value="1"/>
</dbReference>
<evidence type="ECO:0000256" key="12">
    <source>
        <dbReference type="ARBA" id="ARBA00030332"/>
    </source>
</evidence>
<dbReference type="EC" id="2.7.11.21" evidence="2"/>
<evidence type="ECO:0000259" key="19">
    <source>
        <dbReference type="PROSITE" id="PS51984"/>
    </source>
</evidence>
<dbReference type="InterPro" id="IPR011009">
    <property type="entry name" value="Kinase-like_dom_sf"/>
</dbReference>
<dbReference type="SUPFAM" id="SSF56112">
    <property type="entry name" value="Protein kinase-like (PK-like)"/>
    <property type="match status" value="1"/>
</dbReference>
<evidence type="ECO:0000256" key="14">
    <source>
        <dbReference type="ARBA" id="ARBA00048347"/>
    </source>
</evidence>
<dbReference type="Pfam" id="PF18190">
    <property type="entry name" value="Plk4_PB1"/>
    <property type="match status" value="1"/>
</dbReference>
<feature type="compositionally biased region" description="Low complexity" evidence="16">
    <location>
        <begin position="489"/>
        <end position="503"/>
    </location>
</feature>
<dbReference type="Gene3D" id="1.10.510.10">
    <property type="entry name" value="Transferase(Phosphotransferase) domain 1"/>
    <property type="match status" value="1"/>
</dbReference>
<gene>
    <name evidence="21" type="ORF">pdam_00012133</name>
</gene>
<dbReference type="Pfam" id="PF00069">
    <property type="entry name" value="Pkinase"/>
    <property type="match status" value="1"/>
</dbReference>
<keyword evidence="10" id="KW-0832">Ubl conjugation</keyword>
<feature type="domain" description="POLO box" evidence="18">
    <location>
        <begin position="902"/>
        <end position="980"/>
    </location>
</feature>
<dbReference type="PROSITE" id="PS51985">
    <property type="entry name" value="CPB2"/>
    <property type="match status" value="1"/>
</dbReference>
<keyword evidence="11" id="KW-0206">Cytoskeleton</keyword>
<keyword evidence="9 15" id="KW-0067">ATP-binding</keyword>
<feature type="region of interest" description="Disordered" evidence="16">
    <location>
        <begin position="460"/>
        <end position="569"/>
    </location>
</feature>
<dbReference type="InterPro" id="IPR000719">
    <property type="entry name" value="Prot_kinase_dom"/>
</dbReference>
<keyword evidence="7 15" id="KW-0547">Nucleotide-binding</keyword>
<evidence type="ECO:0000256" key="8">
    <source>
        <dbReference type="ARBA" id="ARBA00022777"/>
    </source>
</evidence>
<comment type="catalytic activity">
    <reaction evidence="14">
        <text>L-seryl-[protein] + ATP = O-phospho-L-seryl-[protein] + ADP + H(+)</text>
        <dbReference type="Rhea" id="RHEA:17989"/>
        <dbReference type="Rhea" id="RHEA-COMP:9863"/>
        <dbReference type="Rhea" id="RHEA-COMP:11604"/>
        <dbReference type="ChEBI" id="CHEBI:15378"/>
        <dbReference type="ChEBI" id="CHEBI:29999"/>
        <dbReference type="ChEBI" id="CHEBI:30616"/>
        <dbReference type="ChEBI" id="CHEBI:83421"/>
        <dbReference type="ChEBI" id="CHEBI:456216"/>
        <dbReference type="EC" id="2.7.11.21"/>
    </reaction>
</comment>
<feature type="compositionally biased region" description="Polar residues" evidence="16">
    <location>
        <begin position="535"/>
        <end position="548"/>
    </location>
</feature>
<dbReference type="CDD" id="cd13115">
    <property type="entry name" value="POLO_box_Plk4_2"/>
    <property type="match status" value="1"/>
</dbReference>
<dbReference type="FunFam" id="2.40.50.930:FF:000001">
    <property type="entry name" value="Serine/threonine-protein kinase PLK4"/>
    <property type="match status" value="1"/>
</dbReference>
<dbReference type="EMBL" id="RCHS01001311">
    <property type="protein sequence ID" value="RMX54175.1"/>
    <property type="molecule type" value="Genomic_DNA"/>
</dbReference>
<feature type="region of interest" description="Disordered" evidence="16">
    <location>
        <begin position="846"/>
        <end position="897"/>
    </location>
</feature>
<dbReference type="InterPro" id="IPR046437">
    <property type="entry name" value="Ser_Thr-PK_POLO_box_1_sf"/>
</dbReference>
<dbReference type="SUPFAM" id="SSF82615">
    <property type="entry name" value="Polo-box domain"/>
    <property type="match status" value="1"/>
</dbReference>
<accession>A0A3M6UKN1</accession>
<feature type="domain" description="Cryptic POLO box 2 (CPB2)" evidence="20">
    <location>
        <begin position="683"/>
        <end position="796"/>
    </location>
</feature>
<feature type="compositionally biased region" description="Polar residues" evidence="16">
    <location>
        <begin position="302"/>
        <end position="319"/>
    </location>
</feature>
<feature type="domain" description="Cryptic POLO box 1 (CPB1)" evidence="19">
    <location>
        <begin position="566"/>
        <end position="682"/>
    </location>
</feature>
<organism evidence="21 22">
    <name type="scientific">Pocillopora damicornis</name>
    <name type="common">Cauliflower coral</name>
    <name type="synonym">Millepora damicornis</name>
    <dbReference type="NCBI Taxonomy" id="46731"/>
    <lineage>
        <taxon>Eukaryota</taxon>
        <taxon>Metazoa</taxon>
        <taxon>Cnidaria</taxon>
        <taxon>Anthozoa</taxon>
        <taxon>Hexacorallia</taxon>
        <taxon>Scleractinia</taxon>
        <taxon>Astrocoeniina</taxon>
        <taxon>Pocilloporidae</taxon>
        <taxon>Pocillopora</taxon>
    </lineage>
</organism>
<feature type="compositionally biased region" description="Polar residues" evidence="16">
    <location>
        <begin position="388"/>
        <end position="409"/>
    </location>
</feature>
<feature type="binding site" evidence="15">
    <location>
        <position position="42"/>
    </location>
    <ligand>
        <name>ATP</name>
        <dbReference type="ChEBI" id="CHEBI:30616"/>
    </ligand>
</feature>
<feature type="compositionally biased region" description="Basic and acidic residues" evidence="16">
    <location>
        <begin position="883"/>
        <end position="895"/>
    </location>
</feature>
<dbReference type="PANTHER" id="PTHR24345:SF91">
    <property type="entry name" value="SERINE_THREONINE-PROTEIN KINASE PLK4"/>
    <property type="match status" value="1"/>
</dbReference>
<dbReference type="Proteomes" id="UP000275408">
    <property type="component" value="Unassembled WGS sequence"/>
</dbReference>
<evidence type="ECO:0000256" key="3">
    <source>
        <dbReference type="ARBA" id="ARBA00020245"/>
    </source>
</evidence>
<dbReference type="PANTHER" id="PTHR24345">
    <property type="entry name" value="SERINE/THREONINE-PROTEIN KINASE PLK"/>
    <property type="match status" value="1"/>
</dbReference>
<dbReference type="Gene3D" id="3.30.1120.130">
    <property type="match status" value="1"/>
</dbReference>
<evidence type="ECO:0000259" key="20">
    <source>
        <dbReference type="PROSITE" id="PS51985"/>
    </source>
</evidence>
<feature type="compositionally biased region" description="Polar residues" evidence="16">
    <location>
        <begin position="846"/>
        <end position="858"/>
    </location>
</feature>
<feature type="domain" description="Protein kinase" evidence="17">
    <location>
        <begin position="13"/>
        <end position="266"/>
    </location>
</feature>
<dbReference type="CDD" id="cd13114">
    <property type="entry name" value="POLO_box_Plk4_1"/>
    <property type="match status" value="1"/>
</dbReference>
<dbReference type="InterPro" id="IPR017441">
    <property type="entry name" value="Protein_kinase_ATP_BS"/>
</dbReference>
<evidence type="ECO:0000259" key="18">
    <source>
        <dbReference type="PROSITE" id="PS50078"/>
    </source>
</evidence>
<evidence type="ECO:0000313" key="22">
    <source>
        <dbReference type="Proteomes" id="UP000275408"/>
    </source>
</evidence>
<evidence type="ECO:0000256" key="16">
    <source>
        <dbReference type="SAM" id="MobiDB-lite"/>
    </source>
</evidence>
<dbReference type="STRING" id="46731.A0A3M6UKN1"/>
<evidence type="ECO:0000259" key="17">
    <source>
        <dbReference type="PROSITE" id="PS50011"/>
    </source>
</evidence>
<comment type="catalytic activity">
    <reaction evidence="13">
        <text>L-threonyl-[protein] + ATP = O-phospho-L-threonyl-[protein] + ADP + H(+)</text>
        <dbReference type="Rhea" id="RHEA:46608"/>
        <dbReference type="Rhea" id="RHEA-COMP:11060"/>
        <dbReference type="Rhea" id="RHEA-COMP:11605"/>
        <dbReference type="ChEBI" id="CHEBI:15378"/>
        <dbReference type="ChEBI" id="CHEBI:30013"/>
        <dbReference type="ChEBI" id="CHEBI:30616"/>
        <dbReference type="ChEBI" id="CHEBI:61977"/>
        <dbReference type="ChEBI" id="CHEBI:456216"/>
        <dbReference type="EC" id="2.7.11.21"/>
    </reaction>
</comment>
<feature type="compositionally biased region" description="Polar residues" evidence="16">
    <location>
        <begin position="504"/>
        <end position="513"/>
    </location>
</feature>
<evidence type="ECO:0000256" key="13">
    <source>
        <dbReference type="ARBA" id="ARBA00047802"/>
    </source>
</evidence>
<evidence type="ECO:0000256" key="2">
    <source>
        <dbReference type="ARBA" id="ARBA00012424"/>
    </source>
</evidence>
<name>A0A3M6UKN1_POCDA</name>
<dbReference type="InterPro" id="IPR000959">
    <property type="entry name" value="POLO_box_dom"/>
</dbReference>
<dbReference type="Gene3D" id="2.40.50.930">
    <property type="match status" value="1"/>
</dbReference>
<reference evidence="21 22" key="1">
    <citation type="journal article" date="2018" name="Sci. Rep.">
        <title>Comparative analysis of the Pocillopora damicornis genome highlights role of immune system in coral evolution.</title>
        <authorList>
            <person name="Cunning R."/>
            <person name="Bay R.A."/>
            <person name="Gillette P."/>
            <person name="Baker A.C."/>
            <person name="Traylor-Knowles N."/>
        </authorList>
    </citation>
    <scope>NUCLEOTIDE SEQUENCE [LARGE SCALE GENOMIC DNA]</scope>
    <source>
        <strain evidence="21">RSMAS</strain>
        <tissue evidence="21">Whole animal</tissue>
    </source>
</reference>
<feature type="region of interest" description="Disordered" evidence="16">
    <location>
        <begin position="789"/>
        <end position="824"/>
    </location>
</feature>
<keyword evidence="4" id="KW-0963">Cytoplasm</keyword>
<keyword evidence="22" id="KW-1185">Reference proteome</keyword>
<dbReference type="PROSITE" id="PS50011">
    <property type="entry name" value="PROTEIN_KINASE_DOM"/>
    <property type="match status" value="1"/>
</dbReference>
<keyword evidence="6" id="KW-0808">Transferase</keyword>
<evidence type="ECO:0000313" key="21">
    <source>
        <dbReference type="EMBL" id="RMX54175.1"/>
    </source>
</evidence>
<comment type="caution">
    <text evidence="21">The sequence shown here is derived from an EMBL/GenBank/DDBJ whole genome shotgun (WGS) entry which is preliminary data.</text>
</comment>
<keyword evidence="5" id="KW-0723">Serine/threonine-protein kinase</keyword>
<dbReference type="FunFam" id="1.10.510.10:FF:000576">
    <property type="entry name" value="Serine/threonine-protein kinase PLK4"/>
    <property type="match status" value="1"/>
</dbReference>
<dbReference type="InterPro" id="IPR033699">
    <property type="entry name" value="POLO_box_Plk4_1"/>
</dbReference>
<dbReference type="GO" id="GO:0005634">
    <property type="term" value="C:nucleus"/>
    <property type="evidence" value="ECO:0007669"/>
    <property type="project" value="TreeGrafter"/>
</dbReference>
<dbReference type="InterPro" id="IPR008266">
    <property type="entry name" value="Tyr_kinase_AS"/>
</dbReference>
<dbReference type="CDD" id="cd13116">
    <property type="entry name" value="POLO_box_Plk4_3"/>
    <property type="match status" value="1"/>
</dbReference>
<dbReference type="GO" id="GO:0005814">
    <property type="term" value="C:centriole"/>
    <property type="evidence" value="ECO:0007669"/>
    <property type="project" value="UniProtKB-SubCell"/>
</dbReference>
<dbReference type="OrthoDB" id="10004143at2759"/>
<evidence type="ECO:0000256" key="9">
    <source>
        <dbReference type="ARBA" id="ARBA00022840"/>
    </source>
</evidence>
<proteinExistence type="predicted"/>
<evidence type="ECO:0000256" key="10">
    <source>
        <dbReference type="ARBA" id="ARBA00022843"/>
    </source>
</evidence>
<evidence type="ECO:0000256" key="4">
    <source>
        <dbReference type="ARBA" id="ARBA00022490"/>
    </source>
</evidence>
<dbReference type="Gene3D" id="3.30.1120.120">
    <property type="match status" value="1"/>
</dbReference>
<dbReference type="FunFam" id="3.30.200.20:FF:000221">
    <property type="entry name" value="Putative serine/threonine-protein kinase PLK4"/>
    <property type="match status" value="1"/>
</dbReference>
<evidence type="ECO:0000256" key="15">
    <source>
        <dbReference type="PROSITE-ProRule" id="PRU10141"/>
    </source>
</evidence>
<dbReference type="GO" id="GO:0005524">
    <property type="term" value="F:ATP binding"/>
    <property type="evidence" value="ECO:0007669"/>
    <property type="project" value="UniProtKB-UniRule"/>
</dbReference>
<dbReference type="PROSITE" id="PS00109">
    <property type="entry name" value="PROTEIN_KINASE_TYR"/>
    <property type="match status" value="1"/>
</dbReference>
<dbReference type="PROSITE" id="PS51984">
    <property type="entry name" value="CPB1"/>
    <property type="match status" value="1"/>
</dbReference>
<dbReference type="PROSITE" id="PS50078">
    <property type="entry name" value="POLO_BOX"/>
    <property type="match status" value="1"/>
</dbReference>
<sequence length="985" mass="109140">MSSRFMGESIEDFKVQELLGKGGFACVYRALCLATGQEVAIKMIDKKLMKTSGMVARVINEVEIHWQLKHPSIVELYNYFEDANYVYLIMEMCHNGEINRYLKKTGRPVGQNEARHIMTQVVKGVLYLHSHGIIHRDLSLGNILLTREMDAKIGDFGLAARLTMPNEKHYTMCGTPNYISPEIATRGPHGLESDVWSLGCMLYTLIVGSPPFDTEAVKSTLNRVVLADYDLPCDLSSEAKDLITQLLKKNPGDRITLSGILDHPFMTQESLLKFSSKNQLCPPKHVAEQSMDSGTGTMATVSTGLGRSSKSIRNNSELTKATGIKGNPCTDTLAEGSEERLSDMWPRHARHPPSPPVRQRASHSESTGELKTSSTRDQVRGTEVAPASSISQKQSATSPSWLSNITASTFGRKKSKEELNTSNGENRLKGKFRNYNASKYSSSYGQTLGDFLKNAAHGTNTSSSGFSSSGKDMCHHEKAHQSKTSDVNSHSLSKRSSSNVSSSTHMDTAQQDKLFQHRRKGSDSVTKDSGLDFSQDCSSGRSATQTSAEQRKRNHRSKSDISRAKSLGDLVEPLNSERLRPIRQKKGNAVVSITDNGEVCLEFFHHKHGEDRVFEVLRISQNGMKICVYQPNGKTGVPLSLQPPSPPVGCESLSSYLFSNLSSKYWKKYQYATNFVHLVRKKTPKVTMYSKHAKCMLMENSPHPDFEVCFYNGAKIHQSHQCTRIIEPGGVSYTLESVGGVEGATQEMKPLLEHAQKCYQQCVHLERLISKEELDSNGGQYFPFIVCRRPPASRKPPKESNVHSEDHNSTRRPDSIENLTVTSPSTIAPVSTSLMSFDGTIASTIHNSRQSSAGQNTRVDNRTAPHGSELQRISRSQCGQEARNQKSELTDRGVSRQDSTSQVIKSVFVQGVGWASQLFSGEVWVQYNDGSQMIIQSSVTSIKYTDSGGMITRYNHTDRLPEPIKEKLCHLPVIIENLAASPKIS</sequence>
<dbReference type="InterPro" id="IPR033698">
    <property type="entry name" value="POLO_box_Plk4_2"/>
</dbReference>
<dbReference type="PROSITE" id="PS00107">
    <property type="entry name" value="PROTEIN_KINASE_ATP"/>
    <property type="match status" value="1"/>
</dbReference>
<dbReference type="AlphaFoldDB" id="A0A3M6UKN1"/>
<evidence type="ECO:0000256" key="7">
    <source>
        <dbReference type="ARBA" id="ARBA00022741"/>
    </source>
</evidence>
<evidence type="ECO:0000256" key="6">
    <source>
        <dbReference type="ARBA" id="ARBA00022679"/>
    </source>
</evidence>
<keyword evidence="8" id="KW-0418">Kinase</keyword>
<feature type="compositionally biased region" description="Basic and acidic residues" evidence="16">
    <location>
        <begin position="521"/>
        <end position="530"/>
    </location>
</feature>
<feature type="region of interest" description="Disordered" evidence="16">
    <location>
        <begin position="302"/>
        <end position="333"/>
    </location>
</feature>
<dbReference type="OMA" id="NIVERCH"/>
<evidence type="ECO:0000256" key="1">
    <source>
        <dbReference type="ARBA" id="ARBA00004114"/>
    </source>
</evidence>